<protein>
    <submittedName>
        <fullName evidence="3">Porin family protein</fullName>
    </submittedName>
</protein>
<accession>A0ABY3C7I7</accession>
<dbReference type="RefSeq" id="WP_127027913.1">
    <property type="nucleotide sequence ID" value="NZ_RYFG02000113.1"/>
</dbReference>
<dbReference type="SUPFAM" id="SSF56925">
    <property type="entry name" value="OMPA-like"/>
    <property type="match status" value="1"/>
</dbReference>
<dbReference type="EMBL" id="RYFG02000113">
    <property type="protein sequence ID" value="TRW91300.1"/>
    <property type="molecule type" value="Genomic_DNA"/>
</dbReference>
<evidence type="ECO:0000256" key="1">
    <source>
        <dbReference type="SAM" id="MobiDB-lite"/>
    </source>
</evidence>
<gene>
    <name evidence="3" type="ORF">EKO24_017140</name>
</gene>
<feature type="signal peptide" evidence="2">
    <location>
        <begin position="1"/>
        <end position="28"/>
    </location>
</feature>
<organism evidence="3 4">
    <name type="scientific">Candidatus Methylobacter oryzae</name>
    <dbReference type="NCBI Taxonomy" id="2497749"/>
    <lineage>
        <taxon>Bacteria</taxon>
        <taxon>Pseudomonadati</taxon>
        <taxon>Pseudomonadota</taxon>
        <taxon>Gammaproteobacteria</taxon>
        <taxon>Methylococcales</taxon>
        <taxon>Methylococcaceae</taxon>
        <taxon>Methylobacter</taxon>
    </lineage>
</organism>
<evidence type="ECO:0000313" key="4">
    <source>
        <dbReference type="Proteomes" id="UP000733744"/>
    </source>
</evidence>
<keyword evidence="2" id="KW-0732">Signal</keyword>
<dbReference type="Proteomes" id="UP000733744">
    <property type="component" value="Unassembled WGS sequence"/>
</dbReference>
<dbReference type="InterPro" id="IPR011250">
    <property type="entry name" value="OMP/PagP_B-barrel"/>
</dbReference>
<feature type="chain" id="PRO_5046446321" evidence="2">
    <location>
        <begin position="29"/>
        <end position="319"/>
    </location>
</feature>
<feature type="compositionally biased region" description="Low complexity" evidence="1">
    <location>
        <begin position="41"/>
        <end position="53"/>
    </location>
</feature>
<sequence length="319" mass="33984">MINKTKLALGITAALALTGALVSPQAMAHSKKAKHHVVTESSSSYSSSSTGYSNSKVDALEAQLRSMQAEINSLRAQANRPNADAGKVQELDQWMNSVKSEPKESKKSKDNMVFFRGGYGHANNQRGGTLDPTAIPALGLANNNGTTVGPIDDKDSWYFGAGFDFSVNDNLFGLMDKTEVLAELMFDYKQLGERKNNGLSPAETATIAAATGIVLPAANTQKATVNQLTLAASPKIKFMKGSAFRPWLIPVGFELNIVSPPSDAITVLNPGMQFGLGADYKIWNNIYVGADARYHLTTQNTDGVNTDGVTAGGYLGLGF</sequence>
<keyword evidence="4" id="KW-1185">Reference proteome</keyword>
<name>A0ABY3C7I7_9GAMM</name>
<reference evidence="3 4" key="1">
    <citation type="journal article" date="2019" name="Antonie Van Leeuwenhoek">
        <title>Description of 'Ca. Methylobacter oryzae' KRF1, a novel species from the environmentally important Methylobacter clade 2.</title>
        <authorList>
            <person name="Khatri K."/>
            <person name="Mohite J.A."/>
            <person name="Pandit P.S."/>
            <person name="Bahulikar R."/>
            <person name="Rahalkar M.C."/>
        </authorList>
    </citation>
    <scope>NUCLEOTIDE SEQUENCE [LARGE SCALE GENOMIC DNA]</scope>
    <source>
        <strain evidence="3 4">KRF1</strain>
    </source>
</reference>
<proteinExistence type="predicted"/>
<comment type="caution">
    <text evidence="3">The sequence shown here is derived from an EMBL/GenBank/DDBJ whole genome shotgun (WGS) entry which is preliminary data.</text>
</comment>
<dbReference type="Gene3D" id="2.40.160.20">
    <property type="match status" value="1"/>
</dbReference>
<evidence type="ECO:0000313" key="3">
    <source>
        <dbReference type="EMBL" id="TRW91300.1"/>
    </source>
</evidence>
<feature type="region of interest" description="Disordered" evidence="1">
    <location>
        <begin position="33"/>
        <end position="53"/>
    </location>
</feature>
<evidence type="ECO:0000256" key="2">
    <source>
        <dbReference type="SAM" id="SignalP"/>
    </source>
</evidence>